<evidence type="ECO:0000256" key="1">
    <source>
        <dbReference type="ARBA" id="ARBA00005397"/>
    </source>
</evidence>
<dbReference type="Pfam" id="PF05389">
    <property type="entry name" value="MecA"/>
    <property type="match status" value="1"/>
</dbReference>
<proteinExistence type="inferred from homology"/>
<protein>
    <submittedName>
        <fullName evidence="2">Adapter protein MecA</fullName>
    </submittedName>
</protein>
<accession>A0A5Q2N1T1</accession>
<dbReference type="AlphaFoldDB" id="A0A5Q2N1T1"/>
<dbReference type="RefSeq" id="WP_153725480.1">
    <property type="nucleotide sequence ID" value="NZ_CP045875.1"/>
</dbReference>
<sequence length="194" mass="22199">MKIEKISQERLQLLVSAGDLASYGIDIKDLWQNTPGAQKFFSSIIKQLLDKNDLRIQNQRQASFTVEAIGLIPEGVIVILHPCEYSEYQANQDIEERASNVDDDRELCYTFNNFEDLYELCTRLINIGQKEGSIYHMDGHFYFLFESEKSSSQLLALLSEYGEKSGKKACFLKEHGKVLEALEGPRFISQLFEA</sequence>
<dbReference type="OrthoDB" id="2085234at2"/>
<dbReference type="Gene3D" id="3.30.70.1950">
    <property type="match status" value="1"/>
</dbReference>
<name>A0A5Q2N1T1_9FIRM</name>
<keyword evidence="3" id="KW-1185">Reference proteome</keyword>
<organism evidence="2 3">
    <name type="scientific">Heliorestis convoluta</name>
    <dbReference type="NCBI Taxonomy" id="356322"/>
    <lineage>
        <taxon>Bacteria</taxon>
        <taxon>Bacillati</taxon>
        <taxon>Bacillota</taxon>
        <taxon>Clostridia</taxon>
        <taxon>Eubacteriales</taxon>
        <taxon>Heliobacteriaceae</taxon>
        <taxon>Heliorestis</taxon>
    </lineage>
</organism>
<dbReference type="KEGG" id="hcv:FTV88_2153"/>
<evidence type="ECO:0000313" key="2">
    <source>
        <dbReference type="EMBL" id="QGG48251.1"/>
    </source>
</evidence>
<dbReference type="EMBL" id="CP045875">
    <property type="protein sequence ID" value="QGG48251.1"/>
    <property type="molecule type" value="Genomic_DNA"/>
</dbReference>
<dbReference type="InterPro" id="IPR008681">
    <property type="entry name" value="Neg-reg_MecA"/>
</dbReference>
<evidence type="ECO:0000313" key="3">
    <source>
        <dbReference type="Proteomes" id="UP000366051"/>
    </source>
</evidence>
<gene>
    <name evidence="2" type="ORF">FTV88_2153</name>
</gene>
<dbReference type="InterPro" id="IPR038471">
    <property type="entry name" value="MecA_C_sf"/>
</dbReference>
<dbReference type="PANTHER" id="PTHR39161">
    <property type="entry name" value="ADAPTER PROTEIN MECA"/>
    <property type="match status" value="1"/>
</dbReference>
<comment type="similarity">
    <text evidence="1">Belongs to the MecA family.</text>
</comment>
<dbReference type="Proteomes" id="UP000366051">
    <property type="component" value="Chromosome"/>
</dbReference>
<dbReference type="PANTHER" id="PTHR39161:SF1">
    <property type="entry name" value="ADAPTER PROTEIN MECA 1"/>
    <property type="match status" value="1"/>
</dbReference>
<reference evidence="3" key="1">
    <citation type="submission" date="2019-11" db="EMBL/GenBank/DDBJ databases">
        <title>Genome sequence of Heliorestis convoluta strain HH, an alkaliphilic and minimalistic phototrophic bacterium from a soda lake in Egypt.</title>
        <authorList>
            <person name="Dewey E.D."/>
            <person name="Stokes L.M."/>
            <person name="Burchell B.M."/>
            <person name="Shaffer K.N."/>
            <person name="Huntington A.M."/>
            <person name="Baker J.M."/>
            <person name="Nadendla S."/>
            <person name="Giglio M.G."/>
            <person name="Touchman J.W."/>
            <person name="Blankenship R.E."/>
            <person name="Madigan M.T."/>
            <person name="Sattley W.M."/>
        </authorList>
    </citation>
    <scope>NUCLEOTIDE SEQUENCE [LARGE SCALE GENOMIC DNA]</scope>
    <source>
        <strain evidence="3">HH</strain>
    </source>
</reference>